<dbReference type="WBParaSite" id="jg18041">
    <property type="protein sequence ID" value="jg18041"/>
    <property type="gene ID" value="jg18041"/>
</dbReference>
<protein>
    <submittedName>
        <fullName evidence="2">Uncharacterized protein</fullName>
    </submittedName>
</protein>
<accession>A0A915DDD5</accession>
<dbReference type="Proteomes" id="UP000887574">
    <property type="component" value="Unplaced"/>
</dbReference>
<dbReference type="AlphaFoldDB" id="A0A915DDD5"/>
<sequence>MEQVLNKIGNSTEAKSIAGLAEAIQNAKDGVTKNKEQPRMTAGISAFNVFPLLWLRMETNTRILDIWQLKDCR</sequence>
<name>A0A915DDD5_9BILA</name>
<organism evidence="1 2">
    <name type="scientific">Ditylenchus dipsaci</name>
    <dbReference type="NCBI Taxonomy" id="166011"/>
    <lineage>
        <taxon>Eukaryota</taxon>
        <taxon>Metazoa</taxon>
        <taxon>Ecdysozoa</taxon>
        <taxon>Nematoda</taxon>
        <taxon>Chromadorea</taxon>
        <taxon>Rhabditida</taxon>
        <taxon>Tylenchina</taxon>
        <taxon>Tylenchomorpha</taxon>
        <taxon>Sphaerularioidea</taxon>
        <taxon>Anguinidae</taxon>
        <taxon>Anguininae</taxon>
        <taxon>Ditylenchus</taxon>
    </lineage>
</organism>
<proteinExistence type="predicted"/>
<evidence type="ECO:0000313" key="2">
    <source>
        <dbReference type="WBParaSite" id="jg18041"/>
    </source>
</evidence>
<keyword evidence="1" id="KW-1185">Reference proteome</keyword>
<reference evidence="2" key="1">
    <citation type="submission" date="2022-11" db="UniProtKB">
        <authorList>
            <consortium name="WormBaseParasite"/>
        </authorList>
    </citation>
    <scope>IDENTIFICATION</scope>
</reference>
<evidence type="ECO:0000313" key="1">
    <source>
        <dbReference type="Proteomes" id="UP000887574"/>
    </source>
</evidence>